<feature type="binding site" evidence="5">
    <location>
        <begin position="99"/>
        <end position="100"/>
    </location>
    <ligand>
        <name>substrate</name>
    </ligand>
</feature>
<dbReference type="PROSITE" id="PS51732">
    <property type="entry name" value="ASN_GLN_ASE_3"/>
    <property type="match status" value="1"/>
</dbReference>
<organism evidence="9 10">
    <name type="scientific">Corynebacterium matruchotii</name>
    <dbReference type="NCBI Taxonomy" id="43768"/>
    <lineage>
        <taxon>Bacteria</taxon>
        <taxon>Bacillati</taxon>
        <taxon>Actinomycetota</taxon>
        <taxon>Actinomycetes</taxon>
        <taxon>Mycobacteriales</taxon>
        <taxon>Corynebacteriaceae</taxon>
        <taxon>Corynebacterium</taxon>
    </lineage>
</organism>
<dbReference type="GO" id="GO:0004067">
    <property type="term" value="F:asparaginase activity"/>
    <property type="evidence" value="ECO:0007669"/>
    <property type="project" value="UniProtKB-UniRule"/>
</dbReference>
<feature type="domain" description="Asparaginase/glutaminase C-terminal" evidence="8">
    <location>
        <begin position="204"/>
        <end position="311"/>
    </location>
</feature>
<dbReference type="SFLD" id="SFLDS00057">
    <property type="entry name" value="Glutaminase/Asparaginase"/>
    <property type="match status" value="1"/>
</dbReference>
<evidence type="ECO:0000259" key="7">
    <source>
        <dbReference type="Pfam" id="PF00710"/>
    </source>
</evidence>
<dbReference type="InterPro" id="IPR020827">
    <property type="entry name" value="Asparaginase/glutaminase_AS1"/>
</dbReference>
<dbReference type="RefSeq" id="WP_005526322.1">
    <property type="nucleotide sequence ID" value="NZ_CP050134.2"/>
</dbReference>
<dbReference type="EC" id="3.5.1.1" evidence="2"/>
<dbReference type="Pfam" id="PF17763">
    <property type="entry name" value="Asparaginase_C"/>
    <property type="match status" value="1"/>
</dbReference>
<dbReference type="GeneID" id="84574258"/>
<dbReference type="PRINTS" id="PR00139">
    <property type="entry name" value="ASNGLNASE"/>
</dbReference>
<dbReference type="PANTHER" id="PTHR11707:SF28">
    <property type="entry name" value="60 KDA LYSOPHOSPHOLIPASE"/>
    <property type="match status" value="1"/>
</dbReference>
<protein>
    <recommendedName>
        <fullName evidence="2">asparaginase</fullName>
        <ecNumber evidence="2">3.5.1.1</ecNumber>
    </recommendedName>
</protein>
<dbReference type="Proteomes" id="UP000249886">
    <property type="component" value="Unassembled WGS sequence"/>
</dbReference>
<dbReference type="PIRSF" id="PIRSF500176">
    <property type="entry name" value="L_ASNase"/>
    <property type="match status" value="1"/>
</dbReference>
<gene>
    <name evidence="9" type="primary">ansA</name>
    <name evidence="9" type="ORF">NCTC10254_01106</name>
</gene>
<keyword evidence="3 9" id="KW-0378">Hydrolase</keyword>
<evidence type="ECO:0000256" key="4">
    <source>
        <dbReference type="PIRSR" id="PIRSR001220-1"/>
    </source>
</evidence>
<dbReference type="InterPro" id="IPR006034">
    <property type="entry name" value="Asparaginase/glutaminase-like"/>
</dbReference>
<evidence type="ECO:0000256" key="2">
    <source>
        <dbReference type="ARBA" id="ARBA00012920"/>
    </source>
</evidence>
<evidence type="ECO:0000256" key="5">
    <source>
        <dbReference type="PIRSR" id="PIRSR001220-2"/>
    </source>
</evidence>
<dbReference type="GO" id="GO:0006528">
    <property type="term" value="P:asparagine metabolic process"/>
    <property type="evidence" value="ECO:0007669"/>
    <property type="project" value="InterPro"/>
</dbReference>
<dbReference type="AlphaFoldDB" id="A0A6H9XSD6"/>
<dbReference type="Gene3D" id="3.40.50.40">
    <property type="match status" value="1"/>
</dbReference>
<reference evidence="9 10" key="1">
    <citation type="submission" date="2018-06" db="EMBL/GenBank/DDBJ databases">
        <authorList>
            <consortium name="Pathogen Informatics"/>
            <person name="Doyle S."/>
        </authorList>
    </citation>
    <scope>NUCLEOTIDE SEQUENCE [LARGE SCALE GENOMIC DNA]</scope>
    <source>
        <strain evidence="9 10">NCTC10254</strain>
    </source>
</reference>
<dbReference type="InterPro" id="IPR027473">
    <property type="entry name" value="L-asparaginase_C"/>
</dbReference>
<sequence>MTDQNHPNKAQPKVIIITTGGTISCTTDPTGALVPTVAGTTLVQPVADRFAGNLTIEVRELTRLDSSSLTFADLDTIIAACHDALTDPTVVGVVVTHGTDSMEETAVALDTFHTDPRPIVLTGSQKPYDHPESDGFANLFEAVMIASDTSARDIGVLVVFGHAVLPARGVCKWHTSDELAFATNAPEEPTRADPIPLVPLKDTQVAIISAYPGAPGTLVEAAIAAGVQGLVVEAMGSGNVGVEMGRTLGAALDRGIPVVITTRVPRGEVSGKYGGAGGGATLAAKGAVGSTYFRAGQARVLLAAAIASGVSPFTLF</sequence>
<dbReference type="PANTHER" id="PTHR11707">
    <property type="entry name" value="L-ASPARAGINASE"/>
    <property type="match status" value="1"/>
</dbReference>
<dbReference type="SMART" id="SM00870">
    <property type="entry name" value="Asparaginase"/>
    <property type="match status" value="1"/>
</dbReference>
<dbReference type="InterPro" id="IPR004550">
    <property type="entry name" value="AsnASE_II"/>
</dbReference>
<feature type="binding site" evidence="5">
    <location>
        <position position="66"/>
    </location>
    <ligand>
        <name>substrate</name>
    </ligand>
</feature>
<comment type="caution">
    <text evidence="9">The sequence shown here is derived from an EMBL/GenBank/DDBJ whole genome shotgun (WGS) entry which is preliminary data.</text>
</comment>
<dbReference type="InterPro" id="IPR040919">
    <property type="entry name" value="Asparaginase_C"/>
</dbReference>
<proteinExistence type="inferred from homology"/>
<dbReference type="Gene3D" id="3.40.50.1170">
    <property type="entry name" value="L-asparaginase, N-terminal domain"/>
    <property type="match status" value="1"/>
</dbReference>
<name>A0A6H9XSD6_9CORY</name>
<accession>A0A6H9XSD6</accession>
<comment type="similarity">
    <text evidence="1">Belongs to the asparaginase 1 family.</text>
</comment>
<evidence type="ECO:0000256" key="3">
    <source>
        <dbReference type="ARBA" id="ARBA00022801"/>
    </source>
</evidence>
<dbReference type="InterPro" id="IPR027474">
    <property type="entry name" value="L-asparaginase_N"/>
</dbReference>
<evidence type="ECO:0000313" key="9">
    <source>
        <dbReference type="EMBL" id="SPW27912.1"/>
    </source>
</evidence>
<feature type="active site" description="O-isoaspartyl threonine intermediate" evidence="4">
    <location>
        <position position="22"/>
    </location>
</feature>
<dbReference type="PIRSF" id="PIRSF001220">
    <property type="entry name" value="L-ASNase_gatD"/>
    <property type="match status" value="1"/>
</dbReference>
<dbReference type="Pfam" id="PF00710">
    <property type="entry name" value="Asparaginase"/>
    <property type="match status" value="1"/>
</dbReference>
<dbReference type="EMBL" id="UARK01000003">
    <property type="protein sequence ID" value="SPW27912.1"/>
    <property type="molecule type" value="Genomic_DNA"/>
</dbReference>
<evidence type="ECO:0000256" key="6">
    <source>
        <dbReference type="PROSITE-ProRule" id="PRU10099"/>
    </source>
</evidence>
<dbReference type="InterPro" id="IPR036152">
    <property type="entry name" value="Asp/glu_Ase-like_sf"/>
</dbReference>
<dbReference type="PROSITE" id="PS00144">
    <property type="entry name" value="ASN_GLN_ASE_1"/>
    <property type="match status" value="1"/>
</dbReference>
<feature type="active site" evidence="6">
    <location>
        <position position="22"/>
    </location>
</feature>
<dbReference type="SUPFAM" id="SSF53774">
    <property type="entry name" value="Glutaminase/Asparaginase"/>
    <property type="match status" value="1"/>
</dbReference>
<feature type="domain" description="L-asparaginase N-terminal" evidence="7">
    <location>
        <begin position="13"/>
        <end position="184"/>
    </location>
</feature>
<dbReference type="CDD" id="cd08964">
    <property type="entry name" value="L-asparaginase_II"/>
    <property type="match status" value="1"/>
</dbReference>
<evidence type="ECO:0000259" key="8">
    <source>
        <dbReference type="Pfam" id="PF17763"/>
    </source>
</evidence>
<evidence type="ECO:0000313" key="10">
    <source>
        <dbReference type="Proteomes" id="UP000249886"/>
    </source>
</evidence>
<evidence type="ECO:0000256" key="1">
    <source>
        <dbReference type="ARBA" id="ARBA00010518"/>
    </source>
</evidence>
<dbReference type="InterPro" id="IPR037152">
    <property type="entry name" value="L-asparaginase_N_sf"/>
</dbReference>